<dbReference type="EMBL" id="JAUJLE010000006">
    <property type="protein sequence ID" value="KAK1013207.1"/>
    <property type="molecule type" value="Genomic_DNA"/>
</dbReference>
<dbReference type="SUPFAM" id="SSF49870">
    <property type="entry name" value="Osmotin, thaumatin-like protein"/>
    <property type="match status" value="1"/>
</dbReference>
<feature type="signal peptide" evidence="2">
    <location>
        <begin position="1"/>
        <end position="17"/>
    </location>
</feature>
<dbReference type="PANTHER" id="PTHR36195:SF4">
    <property type="entry name" value="DOMAIN PROTEIN, PUTATIVE (AFU_ORTHOLOGUE AFUA_5G01990)-RELATED"/>
    <property type="match status" value="1"/>
</dbReference>
<evidence type="ECO:0000256" key="2">
    <source>
        <dbReference type="SAM" id="SignalP"/>
    </source>
</evidence>
<feature type="chain" id="PRO_5042952367" evidence="2">
    <location>
        <begin position="18"/>
        <end position="307"/>
    </location>
</feature>
<evidence type="ECO:0000313" key="4">
    <source>
        <dbReference type="Proteomes" id="UP001175353"/>
    </source>
</evidence>
<dbReference type="AlphaFoldDB" id="A0AAN6L0B1"/>
<dbReference type="InterPro" id="IPR006771">
    <property type="entry name" value="CetA-like"/>
</dbReference>
<evidence type="ECO:0000313" key="3">
    <source>
        <dbReference type="EMBL" id="KAK1013207.1"/>
    </source>
</evidence>
<accession>A0AAN6L0B1</accession>
<reference evidence="3" key="1">
    <citation type="submission" date="2023-06" db="EMBL/GenBank/DDBJ databases">
        <title>Black Yeasts Isolated from many extreme environments.</title>
        <authorList>
            <person name="Coleine C."/>
            <person name="Stajich J.E."/>
            <person name="Selbmann L."/>
        </authorList>
    </citation>
    <scope>NUCLEOTIDE SEQUENCE</scope>
    <source>
        <strain evidence="3">CCFEE 5200</strain>
    </source>
</reference>
<keyword evidence="2" id="KW-0732">Signal</keyword>
<name>A0AAN6L0B1_9PEZI</name>
<comment type="caution">
    <text evidence="3">The sequence shown here is derived from an EMBL/GenBank/DDBJ whole genome shotgun (WGS) entry which is preliminary data.</text>
</comment>
<dbReference type="InterPro" id="IPR037176">
    <property type="entry name" value="Osmotin/thaumatin-like_sf"/>
</dbReference>
<gene>
    <name evidence="3" type="ORF">LTR91_001518</name>
</gene>
<keyword evidence="4" id="KW-1185">Reference proteome</keyword>
<feature type="region of interest" description="Disordered" evidence="1">
    <location>
        <begin position="186"/>
        <end position="223"/>
    </location>
</feature>
<sequence length="307" mass="32284">MYATLATAALMASSALAQSVGHAIVINACKYEVYVCDVPAADGGYTEIDKTLQPNETFTQQWTELTNAQGWSIKLSKDSTLANIMQYEYTFHNDGTIWYDLSDVNGNPWDADWEVTAESPSSTCSPKQQAYRYATDDAYGMQACPQDSVITVTLCSGESQNDGSAASVSSSVAAVTSSLATATSVSSYSTPSSAAPVSTPVASTTSVPSVASTTAAASSTPKSSTYNWRTQSWYQKNVAATTLATSASTIATTTTAPGGAVVVDVATAYVTEIVTATVNAKRHAHHARHFGACCTRTHLDSLYYASL</sequence>
<dbReference type="Proteomes" id="UP001175353">
    <property type="component" value="Unassembled WGS sequence"/>
</dbReference>
<evidence type="ECO:0000256" key="1">
    <source>
        <dbReference type="SAM" id="MobiDB-lite"/>
    </source>
</evidence>
<dbReference type="Pfam" id="PF04681">
    <property type="entry name" value="Bys1"/>
    <property type="match status" value="1"/>
</dbReference>
<organism evidence="3 4">
    <name type="scientific">Friedmanniomyces endolithicus</name>
    <dbReference type="NCBI Taxonomy" id="329885"/>
    <lineage>
        <taxon>Eukaryota</taxon>
        <taxon>Fungi</taxon>
        <taxon>Dikarya</taxon>
        <taxon>Ascomycota</taxon>
        <taxon>Pezizomycotina</taxon>
        <taxon>Dothideomycetes</taxon>
        <taxon>Dothideomycetidae</taxon>
        <taxon>Mycosphaerellales</taxon>
        <taxon>Teratosphaeriaceae</taxon>
        <taxon>Friedmanniomyces</taxon>
    </lineage>
</organism>
<proteinExistence type="predicted"/>
<dbReference type="PANTHER" id="PTHR36195">
    <property type="entry name" value="DOMAIN PROTEIN, PUTATIVE (AFU_ORTHOLOGUE AFUA_5G01990)-RELATED-RELATED"/>
    <property type="match status" value="1"/>
</dbReference>
<protein>
    <submittedName>
        <fullName evidence="3">Uncharacterized protein</fullName>
    </submittedName>
</protein>